<dbReference type="PROSITE" id="PS50600">
    <property type="entry name" value="ULP_PROTEASE"/>
    <property type="match status" value="1"/>
</dbReference>
<dbReference type="GO" id="GO:0008234">
    <property type="term" value="F:cysteine-type peptidase activity"/>
    <property type="evidence" value="ECO:0007669"/>
    <property type="project" value="InterPro"/>
</dbReference>
<feature type="domain" description="Ubiquitin-like protease family profile" evidence="4">
    <location>
        <begin position="1"/>
        <end position="101"/>
    </location>
</feature>
<name>A0A7J6WAE2_THATH</name>
<dbReference type="Pfam" id="PF02902">
    <property type="entry name" value="Peptidase_C48"/>
    <property type="match status" value="1"/>
</dbReference>
<dbReference type="AlphaFoldDB" id="A0A7J6WAE2"/>
<evidence type="ECO:0000256" key="1">
    <source>
        <dbReference type="ARBA" id="ARBA00005234"/>
    </source>
</evidence>
<keyword evidence="2" id="KW-0645">Protease</keyword>
<reference evidence="5 6" key="1">
    <citation type="submission" date="2020-06" db="EMBL/GenBank/DDBJ databases">
        <title>Transcriptomic and genomic resources for Thalictrum thalictroides and T. hernandezii: Facilitating candidate gene discovery in an emerging model plant lineage.</title>
        <authorList>
            <person name="Arias T."/>
            <person name="Riano-Pachon D.M."/>
            <person name="Di Stilio V.S."/>
        </authorList>
    </citation>
    <scope>NUCLEOTIDE SEQUENCE [LARGE SCALE GENOMIC DNA]</scope>
    <source>
        <strain evidence="6">cv. WT478/WT964</strain>
        <tissue evidence="5">Leaves</tissue>
    </source>
</reference>
<dbReference type="InterPro" id="IPR038765">
    <property type="entry name" value="Papain-like_cys_pep_sf"/>
</dbReference>
<evidence type="ECO:0000313" key="6">
    <source>
        <dbReference type="Proteomes" id="UP000554482"/>
    </source>
</evidence>
<protein>
    <recommendedName>
        <fullName evidence="4">Ubiquitin-like protease family profile domain-containing protein</fullName>
    </recommendedName>
</protein>
<dbReference type="SUPFAM" id="SSF54001">
    <property type="entry name" value="Cysteine proteinases"/>
    <property type="match status" value="1"/>
</dbReference>
<proteinExistence type="inferred from homology"/>
<dbReference type="Proteomes" id="UP000554482">
    <property type="component" value="Unassembled WGS sequence"/>
</dbReference>
<comment type="caution">
    <text evidence="5">The sequence shown here is derived from an EMBL/GenBank/DDBJ whole genome shotgun (WGS) entry which is preliminary data.</text>
</comment>
<comment type="similarity">
    <text evidence="1">Belongs to the peptidase C48 family.</text>
</comment>
<keyword evidence="3" id="KW-0378">Hydrolase</keyword>
<dbReference type="GO" id="GO:0006508">
    <property type="term" value="P:proteolysis"/>
    <property type="evidence" value="ECO:0007669"/>
    <property type="project" value="UniProtKB-KW"/>
</dbReference>
<organism evidence="5 6">
    <name type="scientific">Thalictrum thalictroides</name>
    <name type="common">Rue-anemone</name>
    <name type="synonym">Anemone thalictroides</name>
    <dbReference type="NCBI Taxonomy" id="46969"/>
    <lineage>
        <taxon>Eukaryota</taxon>
        <taxon>Viridiplantae</taxon>
        <taxon>Streptophyta</taxon>
        <taxon>Embryophyta</taxon>
        <taxon>Tracheophyta</taxon>
        <taxon>Spermatophyta</taxon>
        <taxon>Magnoliopsida</taxon>
        <taxon>Ranunculales</taxon>
        <taxon>Ranunculaceae</taxon>
        <taxon>Thalictroideae</taxon>
        <taxon>Thalictrum</taxon>
    </lineage>
</organism>
<evidence type="ECO:0000256" key="3">
    <source>
        <dbReference type="ARBA" id="ARBA00022801"/>
    </source>
</evidence>
<evidence type="ECO:0000313" key="5">
    <source>
        <dbReference type="EMBL" id="KAF5194349.1"/>
    </source>
</evidence>
<sequence>MAAKALKKANGREIVFLPYNPGGHWVLVVFDLVHMHFYWLDSLHCEPTEELKLFFESCLIFYKRMQGSRTFSPKWHYIKGPRQPFGSLQCGYYVMKFMTDLMEESLLSIEAKVHYFK</sequence>
<evidence type="ECO:0000256" key="2">
    <source>
        <dbReference type="ARBA" id="ARBA00022670"/>
    </source>
</evidence>
<evidence type="ECO:0000259" key="4">
    <source>
        <dbReference type="PROSITE" id="PS50600"/>
    </source>
</evidence>
<dbReference type="InterPro" id="IPR003653">
    <property type="entry name" value="Peptidase_C48_C"/>
</dbReference>
<gene>
    <name evidence="5" type="ORF">FRX31_016064</name>
</gene>
<keyword evidence="6" id="KW-1185">Reference proteome</keyword>
<dbReference type="OrthoDB" id="1899935at2759"/>
<dbReference type="EMBL" id="JABWDY010018826">
    <property type="protein sequence ID" value="KAF5194349.1"/>
    <property type="molecule type" value="Genomic_DNA"/>
</dbReference>
<accession>A0A7J6WAE2</accession>
<dbReference type="Gene3D" id="3.40.395.10">
    <property type="entry name" value="Adenoviral Proteinase, Chain A"/>
    <property type="match status" value="1"/>
</dbReference>